<dbReference type="SUPFAM" id="SSF49562">
    <property type="entry name" value="C2 domain (Calcium/lipid-binding domain, CaLB)"/>
    <property type="match status" value="1"/>
</dbReference>
<dbReference type="GO" id="GO:0072659">
    <property type="term" value="P:protein localization to plasma membrane"/>
    <property type="evidence" value="ECO:0007669"/>
    <property type="project" value="TreeGrafter"/>
</dbReference>
<dbReference type="GO" id="GO:0031340">
    <property type="term" value="P:positive regulation of vesicle fusion"/>
    <property type="evidence" value="ECO:0007669"/>
    <property type="project" value="TreeGrafter"/>
</dbReference>
<feature type="compositionally biased region" description="Low complexity" evidence="16">
    <location>
        <begin position="311"/>
        <end position="328"/>
    </location>
</feature>
<dbReference type="Pfam" id="PF00168">
    <property type="entry name" value="C2"/>
    <property type="match status" value="1"/>
</dbReference>
<dbReference type="AlphaFoldDB" id="A0A1A8Q215"/>
<dbReference type="PROSITE" id="PS50004">
    <property type="entry name" value="C2"/>
    <property type="match status" value="1"/>
</dbReference>
<keyword evidence="14" id="KW-0968">Cytoplasmic vesicle</keyword>
<evidence type="ECO:0000256" key="11">
    <source>
        <dbReference type="ARBA" id="ARBA00023121"/>
    </source>
</evidence>
<dbReference type="PANTHER" id="PTHR37412">
    <property type="entry name" value="C2 DOMAIN-CONTAINING PROTEIN 5"/>
    <property type="match status" value="1"/>
</dbReference>
<dbReference type="EMBL" id="HAEG01010592">
    <property type="protein sequence ID" value="SBR87531.1"/>
    <property type="molecule type" value="Transcribed_RNA"/>
</dbReference>
<evidence type="ECO:0000256" key="2">
    <source>
        <dbReference type="ARBA" id="ARBA00004236"/>
    </source>
</evidence>
<dbReference type="FunFam" id="2.60.40.150:FF:000020">
    <property type="entry name" value="C2 calcium dependent domain containing 5"/>
    <property type="match status" value="1"/>
</dbReference>
<dbReference type="InterPro" id="IPR038983">
    <property type="entry name" value="C2CD5"/>
</dbReference>
<dbReference type="Pfam" id="PF23028">
    <property type="entry name" value="YbjQ_3"/>
    <property type="match status" value="1"/>
</dbReference>
<evidence type="ECO:0000256" key="15">
    <source>
        <dbReference type="ARBA" id="ARBA00068078"/>
    </source>
</evidence>
<keyword evidence="8" id="KW-0479">Metal-binding</keyword>
<keyword evidence="13" id="KW-0966">Cell projection</keyword>
<feature type="compositionally biased region" description="Polar residues" evidence="16">
    <location>
        <begin position="264"/>
        <end position="273"/>
    </location>
</feature>
<sequence length="956" mass="104997">MPGKLKAKIVAGRHLPVMDRASDLTDAFVEVKFGNTTFKTDVCPKSLNPQWNSEWFKFEVDDEDLQDEPLQITVLDHDTYSANDAIGKVYIDIDPLLCTEAASIISGWFPIYDTIHGIRGEINVLVKVELFNDLNRFRQSSCGVKFFCTTSIPYSYRAVMVHGFVEELVVNEDPEYQWIDRIRTPRASNEARQRLISLMSGELQRKIGLKVLEMGGNAVVGYLQCFDLEGESGLVVRAIGTACTLEKFSSGSASITCPHPSTAPPSNACNSPSKDGKEPVFGEELPLSSGPPTPFRALPSSSSSPPPFSPSKPCSRQSSSSDTDLSLTPKTGMGSGGSAGKEAGPLKTLLRQQTQTTLEQREFPFFTLTSFPPGFLVHVGGVVSARSVKLLDRIHNPDEPETRDAWWEEIRQEIKSHAKALGCHAVVGYSENTSICEEVCILSASGTAAILNPRYMREGCLDFGSIDHRFDDPSPPNCGFCHIPYDELNMPFPAQLAYCYQCRRQKVPDVLFTTIDLPAEAAVTGKGCLIQARLCRLKKKAQGEVNATAISNLLPFMEYELHTQLMNKLKLRSMNALFGLHIQISVGENMLLGLASATGVYLTALPAPGGIQIAGKTPGDLNNEQHVAAIQKRINDAIAKNKELYQINPPELTDEGVGSPIPEPRQRSRIFRSHSESSDELSELDLSHGKKDAFVLEIDDTDAVEDIHSLLTDAPPPAGFHSCSTETMPGISNWTSGIQMFTSVRVLRLNNTNLTNQGLNKIFTDLCENLLKSFYFKLRSTVPCCLCHLNFTVAVPEEELVQVSVTAVAMTFDKDQNQEKPPEKATTKGGSETEDQLQFPLELSADSSSTSPQPAKISGVPENTIVSTRAVSVDYGSFADRCSTWLELLRLKAHTIRRGSVKTSRRTQSLAHSGDHTHKYRTHSGSHTHTHTPLDACQWGVAKHCKSSTGFFLARV</sequence>
<dbReference type="GO" id="GO:0001726">
    <property type="term" value="C:ruffle"/>
    <property type="evidence" value="ECO:0007669"/>
    <property type="project" value="UniProtKB-SubCell"/>
</dbReference>
<accession>A0A1A8Q215</accession>
<keyword evidence="10" id="KW-0653">Protein transport</keyword>
<evidence type="ECO:0000256" key="16">
    <source>
        <dbReference type="SAM" id="MobiDB-lite"/>
    </source>
</evidence>
<reference evidence="18" key="1">
    <citation type="submission" date="2016-05" db="EMBL/GenBank/DDBJ databases">
        <authorList>
            <person name="Lavstsen T."/>
            <person name="Jespersen J.S."/>
        </authorList>
    </citation>
    <scope>NUCLEOTIDE SEQUENCE</scope>
    <source>
        <tissue evidence="18">Brain</tissue>
    </source>
</reference>
<dbReference type="Gene3D" id="2.60.40.150">
    <property type="entry name" value="C2 domain"/>
    <property type="match status" value="1"/>
</dbReference>
<feature type="region of interest" description="Disordered" evidence="16">
    <location>
        <begin position="813"/>
        <end position="834"/>
    </location>
</feature>
<proteinExistence type="predicted"/>
<dbReference type="InterPro" id="IPR000008">
    <property type="entry name" value="C2_dom"/>
</dbReference>
<keyword evidence="9" id="KW-0106">Calcium</keyword>
<evidence type="ECO:0000256" key="1">
    <source>
        <dbReference type="ARBA" id="ARBA00004156"/>
    </source>
</evidence>
<dbReference type="GO" id="GO:0005938">
    <property type="term" value="C:cell cortex"/>
    <property type="evidence" value="ECO:0007669"/>
    <property type="project" value="UniProtKB-SubCell"/>
</dbReference>
<evidence type="ECO:0000256" key="9">
    <source>
        <dbReference type="ARBA" id="ARBA00022837"/>
    </source>
</evidence>
<dbReference type="InterPro" id="IPR035892">
    <property type="entry name" value="C2_domain_sf"/>
</dbReference>
<evidence type="ECO:0000313" key="18">
    <source>
        <dbReference type="EMBL" id="SBR87531.1"/>
    </source>
</evidence>
<dbReference type="InterPro" id="IPR035439">
    <property type="entry name" value="UPF0145_dom_sf"/>
</dbReference>
<dbReference type="GO" id="GO:0005544">
    <property type="term" value="F:calcium-dependent phospholipid binding"/>
    <property type="evidence" value="ECO:0007669"/>
    <property type="project" value="InterPro"/>
</dbReference>
<feature type="compositionally biased region" description="Basic residues" evidence="16">
    <location>
        <begin position="918"/>
        <end position="928"/>
    </location>
</feature>
<dbReference type="SUPFAM" id="SSF117782">
    <property type="entry name" value="YbjQ-like"/>
    <property type="match status" value="1"/>
</dbReference>
<keyword evidence="11" id="KW-0446">Lipid-binding</keyword>
<evidence type="ECO:0000256" key="10">
    <source>
        <dbReference type="ARBA" id="ARBA00022927"/>
    </source>
</evidence>
<keyword evidence="5" id="KW-0813">Transport</keyword>
<dbReference type="InterPro" id="IPR037785">
    <property type="entry name" value="C2_C2CD5"/>
</dbReference>
<dbReference type="GO" id="GO:0030659">
    <property type="term" value="C:cytoplasmic vesicle membrane"/>
    <property type="evidence" value="ECO:0007669"/>
    <property type="project" value="UniProtKB-SubCell"/>
</dbReference>
<evidence type="ECO:0000256" key="7">
    <source>
        <dbReference type="ARBA" id="ARBA00022490"/>
    </source>
</evidence>
<evidence type="ECO:0000256" key="3">
    <source>
        <dbReference type="ARBA" id="ARBA00004466"/>
    </source>
</evidence>
<feature type="domain" description="C2" evidence="17">
    <location>
        <begin position="1"/>
        <end position="109"/>
    </location>
</feature>
<feature type="compositionally biased region" description="Basic and acidic residues" evidence="16">
    <location>
        <begin position="813"/>
        <end position="826"/>
    </location>
</feature>
<name>A0A1A8Q215_9TELE</name>
<evidence type="ECO:0000256" key="8">
    <source>
        <dbReference type="ARBA" id="ARBA00022723"/>
    </source>
</evidence>
<dbReference type="PANTHER" id="PTHR37412:SF2">
    <property type="entry name" value="C2 DOMAIN-CONTAINING PROTEIN 5"/>
    <property type="match status" value="1"/>
</dbReference>
<evidence type="ECO:0000259" key="17">
    <source>
        <dbReference type="PROSITE" id="PS50004"/>
    </source>
</evidence>
<gene>
    <name evidence="18" type="primary">C2CD5</name>
</gene>
<evidence type="ECO:0000256" key="5">
    <source>
        <dbReference type="ARBA" id="ARBA00022448"/>
    </source>
</evidence>
<dbReference type="CDD" id="cd08688">
    <property type="entry name" value="C2_KIAA0528-like"/>
    <property type="match status" value="1"/>
</dbReference>
<evidence type="ECO:0000256" key="6">
    <source>
        <dbReference type="ARBA" id="ARBA00022475"/>
    </source>
</evidence>
<keyword evidence="12" id="KW-0472">Membrane</keyword>
<dbReference type="GO" id="GO:0005886">
    <property type="term" value="C:plasma membrane"/>
    <property type="evidence" value="ECO:0007669"/>
    <property type="project" value="UniProtKB-SubCell"/>
</dbReference>
<evidence type="ECO:0000256" key="12">
    <source>
        <dbReference type="ARBA" id="ARBA00023136"/>
    </source>
</evidence>
<organism evidence="18">
    <name type="scientific">Nothobranchius pienaari</name>
    <dbReference type="NCBI Taxonomy" id="704102"/>
    <lineage>
        <taxon>Eukaryota</taxon>
        <taxon>Metazoa</taxon>
        <taxon>Chordata</taxon>
        <taxon>Craniata</taxon>
        <taxon>Vertebrata</taxon>
        <taxon>Euteleostomi</taxon>
        <taxon>Actinopterygii</taxon>
        <taxon>Neopterygii</taxon>
        <taxon>Teleostei</taxon>
        <taxon>Neoteleostei</taxon>
        <taxon>Acanthomorphata</taxon>
        <taxon>Ovalentaria</taxon>
        <taxon>Atherinomorphae</taxon>
        <taxon>Cyprinodontiformes</taxon>
        <taxon>Nothobranchiidae</taxon>
        <taxon>Nothobranchius</taxon>
    </lineage>
</organism>
<dbReference type="GO" id="GO:0005509">
    <property type="term" value="F:calcium ion binding"/>
    <property type="evidence" value="ECO:0007669"/>
    <property type="project" value="TreeGrafter"/>
</dbReference>
<evidence type="ECO:0000256" key="13">
    <source>
        <dbReference type="ARBA" id="ARBA00023273"/>
    </source>
</evidence>
<dbReference type="GO" id="GO:0008286">
    <property type="term" value="P:insulin receptor signaling pathway"/>
    <property type="evidence" value="ECO:0007669"/>
    <property type="project" value="UniProtKB-ARBA"/>
</dbReference>
<dbReference type="InterPro" id="IPR056431">
    <property type="entry name" value="C2CD5_YbjQ-rel_dom"/>
</dbReference>
<comment type="subcellular location">
    <subcellularLocation>
        <location evidence="2">Cell membrane</location>
    </subcellularLocation>
    <subcellularLocation>
        <location evidence="3">Cell projection</location>
        <location evidence="3">Ruffle</location>
    </subcellularLocation>
    <subcellularLocation>
        <location evidence="4">Cytoplasm</location>
        <location evidence="4">Cell cortex</location>
    </subcellularLocation>
    <subcellularLocation>
        <location evidence="1">Cytoplasmic vesicle membrane</location>
    </subcellularLocation>
</comment>
<dbReference type="GO" id="GO:0010828">
    <property type="term" value="P:positive regulation of D-glucose transmembrane transport"/>
    <property type="evidence" value="ECO:0007669"/>
    <property type="project" value="TreeGrafter"/>
</dbReference>
<feature type="region of interest" description="Disordered" evidence="16">
    <location>
        <begin position="254"/>
        <end position="344"/>
    </location>
</feature>
<keyword evidence="6" id="KW-1003">Cell membrane</keyword>
<dbReference type="Pfam" id="PF23025">
    <property type="entry name" value="YbjQ_2"/>
    <property type="match status" value="3"/>
</dbReference>
<dbReference type="SMART" id="SM00239">
    <property type="entry name" value="C2"/>
    <property type="match status" value="1"/>
</dbReference>
<dbReference type="GO" id="GO:0090314">
    <property type="term" value="P:positive regulation of protein targeting to membrane"/>
    <property type="evidence" value="ECO:0007669"/>
    <property type="project" value="TreeGrafter"/>
</dbReference>
<evidence type="ECO:0000256" key="14">
    <source>
        <dbReference type="ARBA" id="ARBA00023329"/>
    </source>
</evidence>
<dbReference type="GO" id="GO:0065002">
    <property type="term" value="P:intracellular protein transmembrane transport"/>
    <property type="evidence" value="ECO:0007669"/>
    <property type="project" value="TreeGrafter"/>
</dbReference>
<dbReference type="InterPro" id="IPR056430">
    <property type="entry name" value="C2CD5_YbjQ-like_dom"/>
</dbReference>
<feature type="region of interest" description="Disordered" evidence="16">
    <location>
        <begin position="900"/>
        <end position="928"/>
    </location>
</feature>
<protein>
    <recommendedName>
        <fullName evidence="15">C2 domain-containing protein 5</fullName>
    </recommendedName>
</protein>
<evidence type="ECO:0000256" key="4">
    <source>
        <dbReference type="ARBA" id="ARBA00004544"/>
    </source>
</evidence>
<reference evidence="18" key="2">
    <citation type="submission" date="2016-06" db="EMBL/GenBank/DDBJ databases">
        <title>The genome of a short-lived fish provides insights into sex chromosome evolution and the genetic control of aging.</title>
        <authorList>
            <person name="Reichwald K."/>
            <person name="Felder M."/>
            <person name="Petzold A."/>
            <person name="Koch P."/>
            <person name="Groth M."/>
            <person name="Platzer M."/>
        </authorList>
    </citation>
    <scope>NUCLEOTIDE SEQUENCE</scope>
    <source>
        <tissue evidence="18">Brain</tissue>
    </source>
</reference>
<keyword evidence="7" id="KW-0963">Cytoplasm</keyword>